<feature type="compositionally biased region" description="Polar residues" evidence="1">
    <location>
        <begin position="126"/>
        <end position="144"/>
    </location>
</feature>
<evidence type="ECO:0000313" key="3">
    <source>
        <dbReference type="Proteomes" id="UP001199106"/>
    </source>
</evidence>
<reference evidence="2" key="1">
    <citation type="submission" date="2021-07" db="EMBL/GenBank/DDBJ databases">
        <title>Genome Resource of American Ginseng Black Spot Pathogen Alternaria panax.</title>
        <authorList>
            <person name="Qiu C."/>
            <person name="Wang W."/>
            <person name="Liu Z."/>
        </authorList>
    </citation>
    <scope>NUCLEOTIDE SEQUENCE</scope>
    <source>
        <strain evidence="2">BNCC115425</strain>
    </source>
</reference>
<dbReference type="Proteomes" id="UP001199106">
    <property type="component" value="Unassembled WGS sequence"/>
</dbReference>
<dbReference type="AlphaFoldDB" id="A0AAD4FH87"/>
<keyword evidence="3" id="KW-1185">Reference proteome</keyword>
<protein>
    <submittedName>
        <fullName evidence="2">Uncharacterized protein</fullName>
    </submittedName>
</protein>
<evidence type="ECO:0000313" key="2">
    <source>
        <dbReference type="EMBL" id="KAG9189997.1"/>
    </source>
</evidence>
<organism evidence="2 3">
    <name type="scientific">Alternaria panax</name>
    <dbReference type="NCBI Taxonomy" id="48097"/>
    <lineage>
        <taxon>Eukaryota</taxon>
        <taxon>Fungi</taxon>
        <taxon>Dikarya</taxon>
        <taxon>Ascomycota</taxon>
        <taxon>Pezizomycotina</taxon>
        <taxon>Dothideomycetes</taxon>
        <taxon>Pleosporomycetidae</taxon>
        <taxon>Pleosporales</taxon>
        <taxon>Pleosporineae</taxon>
        <taxon>Pleosporaceae</taxon>
        <taxon>Alternaria</taxon>
        <taxon>Alternaria sect. Panax</taxon>
    </lineage>
</organism>
<sequence>MYILGTKGKIRTMIGIDFGYGTPEQREASPKQPRWAICQIFCLRFDNGVRSVERSDYVTFRDATGVPSPDEPIPFTLADFAHSDEADLSAASLDMTHQDFHETFVTADTEEEEDAAEDFENDKTSDYNGNVGTRGSDGSRQGARSGNKRKCGASENADSGSKRATRMQG</sequence>
<accession>A0AAD4FH87</accession>
<comment type="caution">
    <text evidence="2">The sequence shown here is derived from an EMBL/GenBank/DDBJ whole genome shotgun (WGS) entry which is preliminary data.</text>
</comment>
<feature type="region of interest" description="Disordered" evidence="1">
    <location>
        <begin position="109"/>
        <end position="169"/>
    </location>
</feature>
<feature type="compositionally biased region" description="Acidic residues" evidence="1">
    <location>
        <begin position="109"/>
        <end position="120"/>
    </location>
</feature>
<gene>
    <name evidence="2" type="ORF">G6011_08085</name>
</gene>
<dbReference type="EMBL" id="JAANER010000004">
    <property type="protein sequence ID" value="KAG9189997.1"/>
    <property type="molecule type" value="Genomic_DNA"/>
</dbReference>
<proteinExistence type="predicted"/>
<evidence type="ECO:0000256" key="1">
    <source>
        <dbReference type="SAM" id="MobiDB-lite"/>
    </source>
</evidence>
<name>A0AAD4FH87_9PLEO</name>